<dbReference type="GO" id="GO:0046523">
    <property type="term" value="F:S-methyl-5-thioribose-1-phosphate isomerase activity"/>
    <property type="evidence" value="ECO:0007669"/>
    <property type="project" value="UniProtKB-UniRule"/>
</dbReference>
<dbReference type="InterPro" id="IPR027363">
    <property type="entry name" value="M1Pi_N"/>
</dbReference>
<dbReference type="PANTHER" id="PTHR43475">
    <property type="entry name" value="METHYLTHIORIBOSE-1-PHOSPHATE ISOMERASE"/>
    <property type="match status" value="1"/>
</dbReference>
<sequence>MGSMQRTIDWADGAVVIIDQTALPREFRLLRLETVDELISAIQRLAVRGAPALGAAGALGVALSALRHGGDVGAVEADAERVARARPTAVNLGWGVRRALAKLPGGPESVLAEAKAVLDEDERTNRQASANAAELILARCPRRPLRLLTHCNAGRLATVGWGTALGVVWHLHEAGQIEYVLADETRPLLQGSRLTAWELAEAGVPYRVLPDSAAASAIARGMVDCVVVGADRIAANGDVANKIGTYPLALAADRHGVPFVVVAPQSTVDAELPDGAGIVLEERADAEVTSAGGTPVAPAGAKAFNPAFDVTPAELVLAVVTEHGRFP</sequence>
<feature type="binding site" evidence="3">
    <location>
        <begin position="241"/>
        <end position="242"/>
    </location>
    <ligand>
        <name>substrate</name>
    </ligand>
</feature>
<dbReference type="InterPro" id="IPR000649">
    <property type="entry name" value="IF-2B-related"/>
</dbReference>
<feature type="binding site" evidence="3">
    <location>
        <position position="190"/>
    </location>
    <ligand>
        <name>substrate</name>
    </ligand>
</feature>
<dbReference type="GO" id="GO:0019509">
    <property type="term" value="P:L-methionine salvage from methylthioadenosine"/>
    <property type="evidence" value="ECO:0007669"/>
    <property type="project" value="UniProtKB-UniRule"/>
</dbReference>
<evidence type="ECO:0000313" key="4">
    <source>
        <dbReference type="EMBL" id="KAA9165727.1"/>
    </source>
</evidence>
<dbReference type="Pfam" id="PF01008">
    <property type="entry name" value="IF-2B"/>
    <property type="match status" value="1"/>
</dbReference>
<dbReference type="SUPFAM" id="SSF100950">
    <property type="entry name" value="NagB/RpiA/CoA transferase-like"/>
    <property type="match status" value="1"/>
</dbReference>
<feature type="site" description="Transition state stabilizer" evidence="3">
    <location>
        <position position="151"/>
    </location>
</feature>
<dbReference type="HAMAP" id="MF_01678">
    <property type="entry name" value="Salvage_MtnA"/>
    <property type="match status" value="1"/>
</dbReference>
<comment type="function">
    <text evidence="3">Catalyzes the interconversion of methylthioribose-1-phosphate (MTR-1-P) into methylthioribulose-1-phosphate (MTRu-1-P).</text>
</comment>
<dbReference type="NCBIfam" id="TIGR00524">
    <property type="entry name" value="eIF-2B_rel"/>
    <property type="match status" value="1"/>
</dbReference>
<evidence type="ECO:0000256" key="2">
    <source>
        <dbReference type="ARBA" id="ARBA00052401"/>
    </source>
</evidence>
<dbReference type="EC" id="5.3.1.23" evidence="3"/>
<dbReference type="EMBL" id="VMNW02000004">
    <property type="protein sequence ID" value="KAA9165727.1"/>
    <property type="molecule type" value="Genomic_DNA"/>
</dbReference>
<name>A0A5N0VH84_9PSEU</name>
<dbReference type="NCBIfam" id="NF004326">
    <property type="entry name" value="PRK05720.1"/>
    <property type="match status" value="1"/>
</dbReference>
<organism evidence="4 5">
    <name type="scientific">Amycolatopsis acidicola</name>
    <dbReference type="NCBI Taxonomy" id="2596893"/>
    <lineage>
        <taxon>Bacteria</taxon>
        <taxon>Bacillati</taxon>
        <taxon>Actinomycetota</taxon>
        <taxon>Actinomycetes</taxon>
        <taxon>Pseudonocardiales</taxon>
        <taxon>Pseudonocardiaceae</taxon>
        <taxon>Amycolatopsis</taxon>
    </lineage>
</organism>
<protein>
    <recommendedName>
        <fullName evidence="3">Methylthioribose-1-phosphate isomerase</fullName>
        <shortName evidence="3">M1Pi</shortName>
        <shortName evidence="3">MTR-1-P isomerase</shortName>
        <ecNumber evidence="3">5.3.1.23</ecNumber>
    </recommendedName>
    <alternativeName>
        <fullName evidence="3">S-methyl-5-thioribose-1-phosphate isomerase</fullName>
    </alternativeName>
</protein>
<comment type="similarity">
    <text evidence="3">Belongs to the EIF-2B alpha/beta/delta subunits family. MtnA subfamily.</text>
</comment>
<keyword evidence="3" id="KW-0028">Amino-acid biosynthesis</keyword>
<feature type="binding site" evidence="3">
    <location>
        <position position="86"/>
    </location>
    <ligand>
        <name>substrate</name>
    </ligand>
</feature>
<dbReference type="Gene3D" id="3.40.50.10470">
    <property type="entry name" value="Translation initiation factor eif-2b, domain 2"/>
    <property type="match status" value="1"/>
</dbReference>
<dbReference type="NCBIfam" id="TIGR00512">
    <property type="entry name" value="salvage_mtnA"/>
    <property type="match status" value="1"/>
</dbReference>
<keyword evidence="1 3" id="KW-0413">Isomerase</keyword>
<comment type="caution">
    <text evidence="4">The sequence shown here is derived from an EMBL/GenBank/DDBJ whole genome shotgun (WGS) entry which is preliminary data.</text>
</comment>
<keyword evidence="5" id="KW-1185">Reference proteome</keyword>
<dbReference type="InterPro" id="IPR011559">
    <property type="entry name" value="Initiation_fac_2B_a/b/d"/>
</dbReference>
<dbReference type="Gene3D" id="1.20.120.420">
    <property type="entry name" value="translation initiation factor eif-2b, domain 1"/>
    <property type="match status" value="1"/>
</dbReference>
<gene>
    <name evidence="3 4" type="primary">mtnA</name>
    <name evidence="4" type="ORF">FPZ12_004350</name>
</gene>
<reference evidence="4" key="1">
    <citation type="submission" date="2019-09" db="EMBL/GenBank/DDBJ databases">
        <authorList>
            <person name="Teo W.F.A."/>
            <person name="Duangmal K."/>
        </authorList>
    </citation>
    <scope>NUCLEOTIDE SEQUENCE [LARGE SCALE GENOMIC DNA]</scope>
    <source>
        <strain evidence="4">K81G1</strain>
    </source>
</reference>
<dbReference type="FunFam" id="3.40.50.10470:FF:000006">
    <property type="entry name" value="Methylthioribose-1-phosphate isomerase"/>
    <property type="match status" value="1"/>
</dbReference>
<feature type="binding site" evidence="3">
    <location>
        <begin position="48"/>
        <end position="50"/>
    </location>
    <ligand>
        <name>substrate</name>
    </ligand>
</feature>
<feature type="active site" description="Proton donor" evidence="3">
    <location>
        <position position="231"/>
    </location>
</feature>
<keyword evidence="3" id="KW-0486">Methionine biosynthesis</keyword>
<dbReference type="UniPathway" id="UPA00904">
    <property type="reaction ID" value="UER00874"/>
</dbReference>
<accession>A0A5N0VH84</accession>
<dbReference type="InterPro" id="IPR042529">
    <property type="entry name" value="IF_2B-like_C"/>
</dbReference>
<evidence type="ECO:0000256" key="1">
    <source>
        <dbReference type="ARBA" id="ARBA00023235"/>
    </source>
</evidence>
<dbReference type="AlphaFoldDB" id="A0A5N0VH84"/>
<dbReference type="Proteomes" id="UP000319769">
    <property type="component" value="Unassembled WGS sequence"/>
</dbReference>
<proteinExistence type="inferred from homology"/>
<comment type="catalytic activity">
    <reaction evidence="2 3">
        <text>5-(methylsulfanyl)-alpha-D-ribose 1-phosphate = 5-(methylsulfanyl)-D-ribulose 1-phosphate</text>
        <dbReference type="Rhea" id="RHEA:19989"/>
        <dbReference type="ChEBI" id="CHEBI:58533"/>
        <dbReference type="ChEBI" id="CHEBI:58548"/>
        <dbReference type="EC" id="5.3.1.23"/>
    </reaction>
</comment>
<evidence type="ECO:0000313" key="5">
    <source>
        <dbReference type="Proteomes" id="UP000319769"/>
    </source>
</evidence>
<dbReference type="InterPro" id="IPR037171">
    <property type="entry name" value="NagB/RpiA_transferase-like"/>
</dbReference>
<dbReference type="OrthoDB" id="9803436at2"/>
<dbReference type="PANTHER" id="PTHR43475:SF1">
    <property type="entry name" value="METHYLTHIORIBOSE-1-PHOSPHATE ISOMERASE"/>
    <property type="match status" value="1"/>
</dbReference>
<evidence type="ECO:0000256" key="3">
    <source>
        <dbReference type="HAMAP-Rule" id="MF_01678"/>
    </source>
</evidence>
<dbReference type="InterPro" id="IPR005251">
    <property type="entry name" value="IF-M1Pi"/>
</dbReference>
<comment type="pathway">
    <text evidence="3">Amino-acid biosynthesis; L-methionine biosynthesis via salvage pathway; L-methionine from S-methyl-5-thio-alpha-D-ribose 1-phosphate: step 1/6.</text>
</comment>